<dbReference type="CDD" id="cd00105">
    <property type="entry name" value="KH-I"/>
    <property type="match status" value="1"/>
</dbReference>
<feature type="domain" description="K Homology" evidence="4">
    <location>
        <begin position="300"/>
        <end position="379"/>
    </location>
</feature>
<dbReference type="SMART" id="SM00322">
    <property type="entry name" value="KH"/>
    <property type="match status" value="4"/>
</dbReference>
<organism evidence="5 6">
    <name type="scientific">Malassezia pachydermatis</name>
    <dbReference type="NCBI Taxonomy" id="77020"/>
    <lineage>
        <taxon>Eukaryota</taxon>
        <taxon>Fungi</taxon>
        <taxon>Dikarya</taxon>
        <taxon>Basidiomycota</taxon>
        <taxon>Ustilaginomycotina</taxon>
        <taxon>Malasseziomycetes</taxon>
        <taxon>Malasseziales</taxon>
        <taxon>Malasseziaceae</taxon>
        <taxon>Malassezia</taxon>
    </lineage>
</organism>
<feature type="domain" description="K Homology" evidence="4">
    <location>
        <begin position="530"/>
        <end position="596"/>
    </location>
</feature>
<keyword evidence="2" id="KW-0694">RNA-binding</keyword>
<feature type="region of interest" description="Disordered" evidence="3">
    <location>
        <begin position="858"/>
        <end position="914"/>
    </location>
</feature>
<dbReference type="STRING" id="77020.A0A0M8MP01"/>
<feature type="region of interest" description="Disordered" evidence="3">
    <location>
        <begin position="1067"/>
        <end position="1108"/>
    </location>
</feature>
<feature type="region of interest" description="Disordered" evidence="3">
    <location>
        <begin position="46"/>
        <end position="89"/>
    </location>
</feature>
<name>A0A0M8MP01_9BASI</name>
<dbReference type="InterPro" id="IPR004088">
    <property type="entry name" value="KH_dom_type_1"/>
</dbReference>
<feature type="compositionally biased region" description="Low complexity" evidence="3">
    <location>
        <begin position="1068"/>
        <end position="1089"/>
    </location>
</feature>
<feature type="compositionally biased region" description="Polar residues" evidence="3">
    <location>
        <begin position="994"/>
        <end position="1029"/>
    </location>
</feature>
<sequence>MDLYLTSFSFPRSPGSAASPNGTSPTSASALSPDARVVGSRAGIAVPASKSLAPGASRPSLEPDAELDTHLSTSPFSSRSSPGGRRAKMHTDAVNEVCAQVMAAHQCIIQATPSGEVDAPLGTSPRSPLGPLPLSQSPSVAMASGALSTWSDSTSVPTESTVPVMGSAPILSRGLPRFSVTLSGTQTYVNEACGELLQQLPLPWTLQLPLPWVDLVDPMVDSSASAPLPLQQDVRERFDRIMQQASTMLNVAPLDVQNVEACAGMVKQRYVMLTIAGNVEAIEYARVQVLVMLDEKHGLHSDTVDIDCKHLHVGAGRKRAVIQQIERESGASLYLPTPFGGVLQSHMPPAVVSRRNTVYVTGSTAAIARARELLQPLATNKGRSLVSRQVALMPRKLDWLLQERLESLRELMLDNSTYLELPVIGGQQGQVTVYGVSRVDVERSIRILMQLVSPFYTAQLFLLPGGLEALGLASNKDPRAVTALLSSTTGTSGADVSFHTNAFEIHGTDSEVRTALRHLLRQPNLKHYAGEVRFQLELATDHREFISGKKNGKINKIMEGCAVRIRFEPFNDYNFLIDVHGREAEAALQGLSQLQEELPAEMSFHVPESYHKRIIGVGGKNIQRIMKKFGVYVKFSNAEEFAALGGYIDINDNVIARTPSKNAPNLENLKNSVMELVSPKDKDFVTETVSVPRKYHRTLLADKSQILSDIEHRTRCTVRLARKESALDTVLLFGPESQMASAVQILLQQIPVDVEWSVANSHEMATLLDSPGFQQLVERIRADMGIELQVASRAQSGQGECTFAMELPRGNLDKLSAAKGMMEELCTKQHVRLHALPMETTSVPEPFSAAVMPPFSTSRFSPSKADGIELSTSGSSALYDEPHLPASSPAAVTPTSSAAPGLAPPPPPGTGTKDLKALFDQPDAASTVPFEGTNTNTPLMSPFYTPGYAESTNLSSQVWGAPLPSFQDMGPPAPKSTSMFSPFSSGPIPFSFAANDSSLGKQDTVRPPTSSFHSQSPLRRSEPMNSRSQGVDVGNFSAPLSRTSLSVRSPSDLGTDIDGFHAMSDATSRSSLGMMGPPGSAPAMPRGPSLTMQSRSSISPAAPSDTMDEVSRVLAQIAFDKQ</sequence>
<dbReference type="Proteomes" id="UP000037751">
    <property type="component" value="Unassembled WGS sequence"/>
</dbReference>
<evidence type="ECO:0000256" key="1">
    <source>
        <dbReference type="ARBA" id="ARBA00022737"/>
    </source>
</evidence>
<feature type="compositionally biased region" description="Polar residues" evidence="3">
    <location>
        <begin position="1090"/>
        <end position="1099"/>
    </location>
</feature>
<evidence type="ECO:0000313" key="6">
    <source>
        <dbReference type="Proteomes" id="UP000037751"/>
    </source>
</evidence>
<feature type="compositionally biased region" description="Polar residues" evidence="3">
    <location>
        <begin position="1"/>
        <end position="30"/>
    </location>
</feature>
<feature type="domain" description="K Homology" evidence="4">
    <location>
        <begin position="598"/>
        <end position="675"/>
    </location>
</feature>
<evidence type="ECO:0000256" key="3">
    <source>
        <dbReference type="SAM" id="MobiDB-lite"/>
    </source>
</evidence>
<dbReference type="PANTHER" id="PTHR10627">
    <property type="entry name" value="SCP160"/>
    <property type="match status" value="1"/>
</dbReference>
<accession>A0A0M8MP01</accession>
<dbReference type="Pfam" id="PF00013">
    <property type="entry name" value="KH_1"/>
    <property type="match status" value="1"/>
</dbReference>
<comment type="caution">
    <text evidence="5">The sequence shown here is derived from an EMBL/GenBank/DDBJ whole genome shotgun (WGS) entry which is preliminary data.</text>
</comment>
<dbReference type="InterPro" id="IPR004087">
    <property type="entry name" value="KH_dom"/>
</dbReference>
<feature type="compositionally biased region" description="Polar residues" evidence="3">
    <location>
        <begin position="1038"/>
        <end position="1049"/>
    </location>
</feature>
<feature type="domain" description="K Homology" evidence="4">
    <location>
        <begin position="683"/>
        <end position="751"/>
    </location>
</feature>
<dbReference type="GO" id="GO:0003729">
    <property type="term" value="F:mRNA binding"/>
    <property type="evidence" value="ECO:0007669"/>
    <property type="project" value="TreeGrafter"/>
</dbReference>
<dbReference type="RefSeq" id="XP_017993040.1">
    <property type="nucleotide sequence ID" value="XM_018136778.1"/>
</dbReference>
<reference evidence="5 6" key="1">
    <citation type="submission" date="2015-07" db="EMBL/GenBank/DDBJ databases">
        <title>Draft Genome Sequence of Malassezia furfur CBS1878 and Malassezia pachydermatis CBS1879.</title>
        <authorList>
            <person name="Triana S."/>
            <person name="Ohm R."/>
            <person name="Gonzalez A."/>
            <person name="DeCock H."/>
            <person name="Restrepo S."/>
            <person name="Celis A."/>
        </authorList>
    </citation>
    <scope>NUCLEOTIDE SEQUENCE [LARGE SCALE GENOMIC DNA]</scope>
    <source>
        <strain evidence="5 6">CBS 1879</strain>
    </source>
</reference>
<dbReference type="PROSITE" id="PS50084">
    <property type="entry name" value="KH_TYPE_1"/>
    <property type="match status" value="1"/>
</dbReference>
<dbReference type="OrthoDB" id="271862at2759"/>
<feature type="region of interest" description="Disordered" evidence="3">
    <location>
        <begin position="1"/>
        <end position="34"/>
    </location>
</feature>
<dbReference type="GO" id="GO:0005737">
    <property type="term" value="C:cytoplasm"/>
    <property type="evidence" value="ECO:0007669"/>
    <property type="project" value="TreeGrafter"/>
</dbReference>
<dbReference type="InterPro" id="IPR036612">
    <property type="entry name" value="KH_dom_type_1_sf"/>
</dbReference>
<proteinExistence type="predicted"/>
<protein>
    <submittedName>
        <fullName evidence="5">Cytoplasmic protein</fullName>
    </submittedName>
</protein>
<dbReference type="EMBL" id="LGAV01000002">
    <property type="protein sequence ID" value="KOS15408.1"/>
    <property type="molecule type" value="Genomic_DNA"/>
</dbReference>
<dbReference type="InterPro" id="IPR056553">
    <property type="entry name" value="KH_Mug60-KHD4"/>
</dbReference>
<dbReference type="AlphaFoldDB" id="A0A0M8MP01"/>
<keyword evidence="1" id="KW-0677">Repeat</keyword>
<feature type="compositionally biased region" description="Low complexity" evidence="3">
    <location>
        <begin position="72"/>
        <end position="84"/>
    </location>
</feature>
<dbReference type="SUPFAM" id="SSF54791">
    <property type="entry name" value="Eukaryotic type KH-domain (KH-domain type I)"/>
    <property type="match status" value="4"/>
</dbReference>
<dbReference type="Gene3D" id="3.30.1370.10">
    <property type="entry name" value="K Homology domain, type 1"/>
    <property type="match status" value="3"/>
</dbReference>
<keyword evidence="6" id="KW-1185">Reference proteome</keyword>
<dbReference type="PANTHER" id="PTHR10627:SF76">
    <property type="entry name" value="KH DOMAIN-CONTAINING PROTEIN YLL032C"/>
    <property type="match status" value="1"/>
</dbReference>
<gene>
    <name evidence="5" type="ORF">Malapachy_2286</name>
</gene>
<dbReference type="GeneID" id="28728653"/>
<dbReference type="CDD" id="cd22453">
    <property type="entry name" value="KH-I_MUG60_like"/>
    <property type="match status" value="1"/>
</dbReference>
<dbReference type="VEuPathDB" id="FungiDB:Malapachy_2286"/>
<dbReference type="Pfam" id="PF24563">
    <property type="entry name" value="KH_Mug60-KHD4"/>
    <property type="match status" value="1"/>
</dbReference>
<evidence type="ECO:0000259" key="4">
    <source>
        <dbReference type="SMART" id="SM00322"/>
    </source>
</evidence>
<evidence type="ECO:0000313" key="5">
    <source>
        <dbReference type="EMBL" id="KOS15408.1"/>
    </source>
</evidence>
<evidence type="ECO:0000256" key="2">
    <source>
        <dbReference type="PROSITE-ProRule" id="PRU00117"/>
    </source>
</evidence>
<feature type="region of interest" description="Disordered" evidence="3">
    <location>
        <begin position="994"/>
        <end position="1053"/>
    </location>
</feature>
<feature type="compositionally biased region" description="Low complexity" evidence="3">
    <location>
        <begin position="885"/>
        <end position="901"/>
    </location>
</feature>